<evidence type="ECO:0000313" key="2">
    <source>
        <dbReference type="Proteomes" id="UP001500635"/>
    </source>
</evidence>
<reference evidence="2" key="1">
    <citation type="journal article" date="2019" name="Int. J. Syst. Evol. Microbiol.">
        <title>The Global Catalogue of Microorganisms (GCM) 10K type strain sequencing project: providing services to taxonomists for standard genome sequencing and annotation.</title>
        <authorList>
            <consortium name="The Broad Institute Genomics Platform"/>
            <consortium name="The Broad Institute Genome Sequencing Center for Infectious Disease"/>
            <person name="Wu L."/>
            <person name="Ma J."/>
        </authorList>
    </citation>
    <scope>NUCLEOTIDE SEQUENCE [LARGE SCALE GENOMIC DNA]</scope>
    <source>
        <strain evidence="2">JCM 17688</strain>
    </source>
</reference>
<evidence type="ECO:0000313" key="1">
    <source>
        <dbReference type="EMBL" id="GAA4388425.1"/>
    </source>
</evidence>
<keyword evidence="2" id="KW-1185">Reference proteome</keyword>
<proteinExistence type="predicted"/>
<comment type="caution">
    <text evidence="1">The sequence shown here is derived from an EMBL/GenBank/DDBJ whole genome shotgun (WGS) entry which is preliminary data.</text>
</comment>
<dbReference type="RefSeq" id="WP_344992880.1">
    <property type="nucleotide sequence ID" value="NZ_BAABFR010000015.1"/>
</dbReference>
<dbReference type="EMBL" id="BAABFR010000015">
    <property type="protein sequence ID" value="GAA4388425.1"/>
    <property type="molecule type" value="Genomic_DNA"/>
</dbReference>
<organism evidence="1 2">
    <name type="scientific">Tsukamurella soli</name>
    <dbReference type="NCBI Taxonomy" id="644556"/>
    <lineage>
        <taxon>Bacteria</taxon>
        <taxon>Bacillati</taxon>
        <taxon>Actinomycetota</taxon>
        <taxon>Actinomycetes</taxon>
        <taxon>Mycobacteriales</taxon>
        <taxon>Tsukamurellaceae</taxon>
        <taxon>Tsukamurella</taxon>
    </lineage>
</organism>
<gene>
    <name evidence="1" type="ORF">GCM10023147_14010</name>
</gene>
<sequence length="312" mass="34028">MGLFGQRGRERDEVPDEHLELLTRNDADRLRSLVRTTLAERGYEVEVFGDHVQSADGRLFGLDNLMRMARAEQDRRAWPAMVARHLDAVLSGFGAARPTDDELRAQLVTRLLDVTDSAQPFGYALEWQTGIAEVLTVDYPERVAILPDPAVERLAPLGPWLDLARANLRRTIAAADVTVQRLGREGEGFPVAVSDCVYLASAATFLPEVLPLWQPGIDLRGGVLFCVPSRQQLAFQACTDATAVLCALALMPRFSVGGYADGVGPLSPHVYYWRDGTVQQITRITGNSIEVHLGPELEALLSAARSAGGGRG</sequence>
<protein>
    <submittedName>
        <fullName evidence="1">Uncharacterized protein</fullName>
    </submittedName>
</protein>
<dbReference type="Proteomes" id="UP001500635">
    <property type="component" value="Unassembled WGS sequence"/>
</dbReference>
<accession>A0ABP8JBW0</accession>
<name>A0ABP8JBW0_9ACTN</name>